<proteinExistence type="predicted"/>
<gene>
    <name evidence="1" type="ORF">POSPLADRAFT_1177515</name>
</gene>
<keyword evidence="2" id="KW-1185">Reference proteome</keyword>
<dbReference type="Gene3D" id="3.40.50.11350">
    <property type="match status" value="1"/>
</dbReference>
<reference evidence="1 2" key="1">
    <citation type="submission" date="2017-04" db="EMBL/GenBank/DDBJ databases">
        <title>Genome Sequence of the Model Brown-Rot Fungus Postia placenta SB12.</title>
        <authorList>
            <consortium name="DOE Joint Genome Institute"/>
            <person name="Gaskell J."/>
            <person name="Kersten P."/>
            <person name="Larrondo L.F."/>
            <person name="Canessa P."/>
            <person name="Martinez D."/>
            <person name="Hibbett D."/>
            <person name="Schmoll M."/>
            <person name="Kubicek C.P."/>
            <person name="Martinez A.T."/>
            <person name="Yadav J."/>
            <person name="Master E."/>
            <person name="Magnuson J.K."/>
            <person name="James T."/>
            <person name="Yaver D."/>
            <person name="Berka R."/>
            <person name="Labutti K."/>
            <person name="Lipzen A."/>
            <person name="Aerts A."/>
            <person name="Barry K."/>
            <person name="Henrissat B."/>
            <person name="Blanchette R."/>
            <person name="Grigoriev I."/>
            <person name="Cullen D."/>
        </authorList>
    </citation>
    <scope>NUCLEOTIDE SEQUENCE [LARGE SCALE GENOMIC DNA]</scope>
    <source>
        <strain evidence="1 2">MAD-698-R-SB12</strain>
    </source>
</reference>
<dbReference type="AlphaFoldDB" id="A0A1X6NC54"/>
<sequence>MSESISPSEIDAFASNRLSSLRVPVTRRGPHQSQQPPALFTKRFVKGAVAALTTVILFVLWCILQPQTSVRKPVRDPRLYAPIVHPRPPSLFTQYHEHELQIFQHNLNDSQQRQAKYLRIPRQTSRTGWGNVMQEILLNHYLAYRSGRSFVFENYTWHEDGWLDYAHLNHGSVATQVPLSLFIQGPTVGAPMADGALAPSAVLQDFWDMACPQRMIIDSAEITSGYGSHVTASTLIETFAKNLESINDPMYANSTRLLSVWPSFSQSPILQEFGWSSLVELAFDTNRELIAPSTTLDPYLTATPFTTPAKRYKIISGLLVLHVRRGTFEDWCSHVADVGTGYNGYNMFPSMPDKLDFDLPAETRVQRAQRYRQHCYPAIWEIVRRVEEIRQTHAAQGLRNVYIMTNAQTPWVLNLKAALRRTGYWENVASSRDLLLNREQKYVKQPLDMLIGQRAQVFIGNGVSSLSVFVFSSLSGQVVMLRMANGLPAETCRLW</sequence>
<organism evidence="1 2">
    <name type="scientific">Postia placenta MAD-698-R-SB12</name>
    <dbReference type="NCBI Taxonomy" id="670580"/>
    <lineage>
        <taxon>Eukaryota</taxon>
        <taxon>Fungi</taxon>
        <taxon>Dikarya</taxon>
        <taxon>Basidiomycota</taxon>
        <taxon>Agaricomycotina</taxon>
        <taxon>Agaricomycetes</taxon>
        <taxon>Polyporales</taxon>
        <taxon>Adustoporiaceae</taxon>
        <taxon>Rhodonia</taxon>
    </lineage>
</organism>
<dbReference type="OrthoDB" id="2559662at2759"/>
<dbReference type="RefSeq" id="XP_024342884.1">
    <property type="nucleotide sequence ID" value="XM_024488516.1"/>
</dbReference>
<dbReference type="Proteomes" id="UP000194127">
    <property type="component" value="Unassembled WGS sequence"/>
</dbReference>
<dbReference type="EMBL" id="KZ110592">
    <property type="protein sequence ID" value="OSX66090.1"/>
    <property type="molecule type" value="Genomic_DNA"/>
</dbReference>
<dbReference type="GeneID" id="36333465"/>
<evidence type="ECO:0000313" key="2">
    <source>
        <dbReference type="Proteomes" id="UP000194127"/>
    </source>
</evidence>
<accession>A0A1X6NC54</accession>
<dbReference type="CDD" id="cd11296">
    <property type="entry name" value="O-FucT_like"/>
    <property type="match status" value="1"/>
</dbReference>
<protein>
    <submittedName>
        <fullName evidence="1">Uncharacterized protein</fullName>
    </submittedName>
</protein>
<name>A0A1X6NC54_9APHY</name>
<evidence type="ECO:0000313" key="1">
    <source>
        <dbReference type="EMBL" id="OSX66090.1"/>
    </source>
</evidence>